<dbReference type="OrthoDB" id="10061407at2759"/>
<dbReference type="WBParaSite" id="TASK_0000308801-mRNA-1">
    <property type="protein sequence ID" value="TASK_0000308801-mRNA-1"/>
    <property type="gene ID" value="TASK_0000308801"/>
</dbReference>
<evidence type="ECO:0000256" key="1">
    <source>
        <dbReference type="SAM" id="SignalP"/>
    </source>
</evidence>
<dbReference type="AlphaFoldDB" id="A0A0R3W094"/>
<sequence>MLLAPPLLLLVVCLLGLPAPSEESVKMAGFNVQVFGKTKSGKREVMKILGEIMGRYDGVFVLEIRDASGKAFSRLVNTVSAASR</sequence>
<accession>A0A0R3W094</accession>
<reference evidence="2 3" key="2">
    <citation type="submission" date="2018-11" db="EMBL/GenBank/DDBJ databases">
        <authorList>
            <consortium name="Pathogen Informatics"/>
        </authorList>
    </citation>
    <scope>NUCLEOTIDE SEQUENCE [LARGE SCALE GENOMIC DNA]</scope>
</reference>
<dbReference type="GO" id="GO:0003677">
    <property type="term" value="F:DNA binding"/>
    <property type="evidence" value="ECO:0007669"/>
    <property type="project" value="TreeGrafter"/>
</dbReference>
<protein>
    <submittedName>
        <fullName evidence="4">Deoxyribonuclease I</fullName>
    </submittedName>
</protein>
<dbReference type="STRING" id="60517.A0A0R3W094"/>
<feature type="signal peptide" evidence="1">
    <location>
        <begin position="1"/>
        <end position="23"/>
    </location>
</feature>
<evidence type="ECO:0000313" key="3">
    <source>
        <dbReference type="Proteomes" id="UP000282613"/>
    </source>
</evidence>
<gene>
    <name evidence="2" type="ORF">TASK_LOCUS3089</name>
</gene>
<reference evidence="4" key="1">
    <citation type="submission" date="2017-02" db="UniProtKB">
        <authorList>
            <consortium name="WormBaseParasite"/>
        </authorList>
    </citation>
    <scope>IDENTIFICATION</scope>
</reference>
<name>A0A0R3W094_TAEAS</name>
<dbReference type="GO" id="GO:0004530">
    <property type="term" value="F:deoxyribonuclease I activity"/>
    <property type="evidence" value="ECO:0007669"/>
    <property type="project" value="TreeGrafter"/>
</dbReference>
<dbReference type="EMBL" id="UYRS01005576">
    <property type="protein sequence ID" value="VDK27171.1"/>
    <property type="molecule type" value="Genomic_DNA"/>
</dbReference>
<dbReference type="GO" id="GO:0006308">
    <property type="term" value="P:DNA catabolic process"/>
    <property type="evidence" value="ECO:0007669"/>
    <property type="project" value="TreeGrafter"/>
</dbReference>
<proteinExistence type="predicted"/>
<dbReference type="GO" id="GO:0005634">
    <property type="term" value="C:nucleus"/>
    <property type="evidence" value="ECO:0007669"/>
    <property type="project" value="TreeGrafter"/>
</dbReference>
<keyword evidence="3" id="KW-1185">Reference proteome</keyword>
<dbReference type="InterPro" id="IPR036691">
    <property type="entry name" value="Endo/exonu/phosph_ase_sf"/>
</dbReference>
<dbReference type="PANTHER" id="PTHR11371">
    <property type="entry name" value="DEOXYRIBONUCLEASE"/>
    <property type="match status" value="1"/>
</dbReference>
<feature type="chain" id="PRO_5043132465" evidence="1">
    <location>
        <begin position="24"/>
        <end position="84"/>
    </location>
</feature>
<dbReference type="Proteomes" id="UP000282613">
    <property type="component" value="Unassembled WGS sequence"/>
</dbReference>
<evidence type="ECO:0000313" key="4">
    <source>
        <dbReference type="WBParaSite" id="TASK_0000308801-mRNA-1"/>
    </source>
</evidence>
<keyword evidence="1" id="KW-0732">Signal</keyword>
<dbReference type="Gene3D" id="3.60.10.10">
    <property type="entry name" value="Endonuclease/exonuclease/phosphatase"/>
    <property type="match status" value="1"/>
</dbReference>
<dbReference type="PANTHER" id="PTHR11371:SF31">
    <property type="entry name" value="EXTRACELLULAR NUCLEASE"/>
    <property type="match status" value="1"/>
</dbReference>
<evidence type="ECO:0000313" key="2">
    <source>
        <dbReference type="EMBL" id="VDK27171.1"/>
    </source>
</evidence>
<organism evidence="4">
    <name type="scientific">Taenia asiatica</name>
    <name type="common">Asian tapeworm</name>
    <dbReference type="NCBI Taxonomy" id="60517"/>
    <lineage>
        <taxon>Eukaryota</taxon>
        <taxon>Metazoa</taxon>
        <taxon>Spiralia</taxon>
        <taxon>Lophotrochozoa</taxon>
        <taxon>Platyhelminthes</taxon>
        <taxon>Cestoda</taxon>
        <taxon>Eucestoda</taxon>
        <taxon>Cyclophyllidea</taxon>
        <taxon>Taeniidae</taxon>
        <taxon>Taenia</taxon>
    </lineage>
</organism>